<evidence type="ECO:0000256" key="2">
    <source>
        <dbReference type="ARBA" id="ARBA00022448"/>
    </source>
</evidence>
<evidence type="ECO:0000256" key="3">
    <source>
        <dbReference type="SAM" id="SignalP"/>
    </source>
</evidence>
<feature type="domain" description="CusB-like beta-barrel" evidence="4">
    <location>
        <begin position="226"/>
        <end position="298"/>
    </location>
</feature>
<dbReference type="NCBIfam" id="TIGR01730">
    <property type="entry name" value="RND_mfp"/>
    <property type="match status" value="1"/>
</dbReference>
<proteinExistence type="inferred from homology"/>
<sequence length="300" mass="33062">MKKIYIASTLGLFLLSCNNPQPASQQEEASPAPATETVAQADSVQQTDAVSSATNVAKSASYNGVITVPPQRQATVTLTMGGSIHSTNLLPGSYVRQGEVIATLENPEFIQLQQTYLESAAQAEYLEKEYNRQKMLSEQEAASQKRFQQSKADYLSMKSRMDAAAAQLKLLQVDVRQLHDQGIEPYLQVKAPLDGYVTNMKVNLGTYLNAGEPICDIINKGETLLELTAYEKDLDYLQVGSSVEFQVNGMGSQTFEATVITIGQEVDDVNRSLQVYARVKDQNSRFRPGMYVSAKIRKND</sequence>
<accession>A0ABZ2IH96</accession>
<dbReference type="Gene3D" id="1.10.287.470">
    <property type="entry name" value="Helix hairpin bin"/>
    <property type="match status" value="1"/>
</dbReference>
<protein>
    <submittedName>
        <fullName evidence="5">Efflux RND transporter periplasmic adaptor subunit</fullName>
    </submittedName>
</protein>
<feature type="chain" id="PRO_5045624425" evidence="3">
    <location>
        <begin position="24"/>
        <end position="300"/>
    </location>
</feature>
<dbReference type="InterPro" id="IPR006143">
    <property type="entry name" value="RND_pump_MFP"/>
</dbReference>
<dbReference type="SUPFAM" id="SSF111369">
    <property type="entry name" value="HlyD-like secretion proteins"/>
    <property type="match status" value="1"/>
</dbReference>
<dbReference type="EMBL" id="CP146284">
    <property type="protein sequence ID" value="WWV65313.1"/>
    <property type="molecule type" value="Genomic_DNA"/>
</dbReference>
<reference evidence="5 6" key="1">
    <citation type="submission" date="2024-02" db="EMBL/GenBank/DDBJ databases">
        <title>Whole genome sequencing of Parabacteroides sp. AD58.</title>
        <authorList>
            <person name="Chaplin A.V."/>
            <person name="Pikina A.P."/>
            <person name="Sokolova S.R."/>
            <person name="Korostin D.O."/>
            <person name="Efimov B.A."/>
        </authorList>
    </citation>
    <scope>NUCLEOTIDE SEQUENCE [LARGE SCALE GENOMIC DNA]</scope>
    <source>
        <strain evidence="5 6">AD58</strain>
    </source>
</reference>
<feature type="signal peptide" evidence="3">
    <location>
        <begin position="1"/>
        <end position="23"/>
    </location>
</feature>
<comment type="similarity">
    <text evidence="1">Belongs to the membrane fusion protein (MFP) (TC 8.A.1) family.</text>
</comment>
<organism evidence="5 6">
    <name type="scientific">Parabacteroides absconsus</name>
    <dbReference type="NCBI Taxonomy" id="2951805"/>
    <lineage>
        <taxon>Bacteria</taxon>
        <taxon>Pseudomonadati</taxon>
        <taxon>Bacteroidota</taxon>
        <taxon>Bacteroidia</taxon>
        <taxon>Bacteroidales</taxon>
        <taxon>Tannerellaceae</taxon>
        <taxon>Parabacteroides</taxon>
    </lineage>
</organism>
<name>A0ABZ2IH96_9BACT</name>
<dbReference type="InterPro" id="IPR051909">
    <property type="entry name" value="MFP_Cation_Efflux"/>
</dbReference>
<keyword evidence="2" id="KW-0813">Transport</keyword>
<dbReference type="PANTHER" id="PTHR30097:SF4">
    <property type="entry name" value="SLR6042 PROTEIN"/>
    <property type="match status" value="1"/>
</dbReference>
<dbReference type="RefSeq" id="WP_251968194.1">
    <property type="nucleotide sequence ID" value="NZ_CP146284.1"/>
</dbReference>
<dbReference type="InterPro" id="IPR058792">
    <property type="entry name" value="Beta-barrel_RND_2"/>
</dbReference>
<dbReference type="Pfam" id="PF25954">
    <property type="entry name" value="Beta-barrel_RND_2"/>
    <property type="match status" value="1"/>
</dbReference>
<dbReference type="Gene3D" id="2.40.30.170">
    <property type="match status" value="1"/>
</dbReference>
<evidence type="ECO:0000259" key="4">
    <source>
        <dbReference type="Pfam" id="PF25954"/>
    </source>
</evidence>
<keyword evidence="6" id="KW-1185">Reference proteome</keyword>
<dbReference type="PANTHER" id="PTHR30097">
    <property type="entry name" value="CATION EFFLUX SYSTEM PROTEIN CUSB"/>
    <property type="match status" value="1"/>
</dbReference>
<evidence type="ECO:0000313" key="6">
    <source>
        <dbReference type="Proteomes" id="UP001320603"/>
    </source>
</evidence>
<dbReference type="Gene3D" id="2.40.50.100">
    <property type="match status" value="1"/>
</dbReference>
<dbReference type="PROSITE" id="PS51257">
    <property type="entry name" value="PROKAR_LIPOPROTEIN"/>
    <property type="match status" value="1"/>
</dbReference>
<dbReference type="Proteomes" id="UP001320603">
    <property type="component" value="Chromosome"/>
</dbReference>
<evidence type="ECO:0000313" key="5">
    <source>
        <dbReference type="EMBL" id="WWV65313.1"/>
    </source>
</evidence>
<evidence type="ECO:0000256" key="1">
    <source>
        <dbReference type="ARBA" id="ARBA00009477"/>
    </source>
</evidence>
<keyword evidence="3" id="KW-0732">Signal</keyword>
<gene>
    <name evidence="5" type="ORF">NEE14_009775</name>
</gene>